<proteinExistence type="predicted"/>
<dbReference type="InterPro" id="IPR005114">
    <property type="entry name" value="Helicase_assoc"/>
</dbReference>
<dbReference type="OrthoDB" id="42040at2759"/>
<dbReference type="VEuPathDB" id="FungiDB:SPRG_20706"/>
<dbReference type="Proteomes" id="UP000030745">
    <property type="component" value="Unassembled WGS sequence"/>
</dbReference>
<organism evidence="3 4">
    <name type="scientific">Saprolegnia parasitica (strain CBS 223.65)</name>
    <dbReference type="NCBI Taxonomy" id="695850"/>
    <lineage>
        <taxon>Eukaryota</taxon>
        <taxon>Sar</taxon>
        <taxon>Stramenopiles</taxon>
        <taxon>Oomycota</taxon>
        <taxon>Saprolegniomycetes</taxon>
        <taxon>Saprolegniales</taxon>
        <taxon>Saprolegniaceae</taxon>
        <taxon>Saprolegnia</taxon>
    </lineage>
</organism>
<dbReference type="Pfam" id="PF03457">
    <property type="entry name" value="HA"/>
    <property type="match status" value="1"/>
</dbReference>
<dbReference type="RefSeq" id="XP_012203717.1">
    <property type="nucleotide sequence ID" value="XM_012348327.1"/>
</dbReference>
<feature type="domain" description="Helicase-associated" evidence="2">
    <location>
        <begin position="1071"/>
        <end position="1144"/>
    </location>
</feature>
<dbReference type="PANTHER" id="PTHR37066">
    <property type="entry name" value="HELICASE-ASSOCIATED"/>
    <property type="match status" value="1"/>
</dbReference>
<gene>
    <name evidence="3" type="ORF">SPRG_20706</name>
</gene>
<evidence type="ECO:0000259" key="2">
    <source>
        <dbReference type="Pfam" id="PF03457"/>
    </source>
</evidence>
<accession>A0A067CFR6</accession>
<dbReference type="KEGG" id="spar:SPRG_20706"/>
<evidence type="ECO:0000313" key="3">
    <source>
        <dbReference type="EMBL" id="KDO25642.1"/>
    </source>
</evidence>
<keyword evidence="4" id="KW-1185">Reference proteome</keyword>
<evidence type="ECO:0000256" key="1">
    <source>
        <dbReference type="SAM" id="MobiDB-lite"/>
    </source>
</evidence>
<name>A0A067CFR6_SAPPC</name>
<protein>
    <recommendedName>
        <fullName evidence="2">Helicase-associated domain-containing protein</fullName>
    </recommendedName>
</protein>
<dbReference type="GeneID" id="24141767"/>
<evidence type="ECO:0000313" key="4">
    <source>
        <dbReference type="Proteomes" id="UP000030745"/>
    </source>
</evidence>
<feature type="region of interest" description="Disordered" evidence="1">
    <location>
        <begin position="1192"/>
        <end position="1213"/>
    </location>
</feature>
<dbReference type="PANTHER" id="PTHR37066:SF1">
    <property type="entry name" value="LNS2_PITP DOMAIN-CONTAINING PROTEIN"/>
    <property type="match status" value="1"/>
</dbReference>
<sequence length="1295" mass="146148">MDRWIDPAMLPKTSERLMGLAIYRRLYGHSYIPVDYEVPNAEPWPKVLRGKPLGGAVNLMRVAYHQLGPWVEVSLEGLGFVWSSPVDCTRARCFIAHSRARVMTTWSVVLAALARFRELHGHVHVPECWAVPRNDASWPKEAWSLDLAQAAHTLDVHAYMLPTPQLRAALSLGVVCDVPVWADIFDMFKLYCKRYGAADVPINYVIRASRKRKADESTPPWAANYDGLPLGEIAMRVWLVYIQLPSHRLNELKSVRFAFHTHASWATVVGAKALFASINGHNSIPDCYAVPPDDTAWPPEMRGLRLGHYLRLQATANGVNPPPTTRVIDTFVDARVQETEFDRHVLGLKIYKRGSKSPVAPDFAVPRNDARWPRRIWGLRLGDFAATLRRDYASLSALQRATVNDIIGFEWDPAVAKWWPDIVATLTQWHATHRDRGWPDAFVFTAEWPKSVVGESLGYMLTLLEVHEDFATAAHRRTLRRLCLNVDNRWTTKVAALTTFYSLHGHLRVPLDYVVPTTGEWPPGATGMPLGFIVSLLRRVPPAVITYVQRRELEALAFEWDLAAESTTEATRPPSVAAVDVAPAKTVAVAADDVEAPHGTTVDGTAEVSINWAMWAVALTQFKAHEGHVDIPRDYIVGADDARWPVALRSFPVGPILTKIRSHVVVPPTWVQSQAQIVGVDLFSGADREFRRVPTKVLVDALCVYHRLHGHTYMPDGFCIPETPSAWPLSLGSADLVFAIDEVTRHVFELPEAYVAKLHGIGRCRFAPLWPDFIAQLQTFTDVYGALDIPMDFSIPASPPWRREWRGAPLGDVAYKVHMLTPTLLRRYRDDLRAMGLMSRTATTFARVLDALCIFRSLYGGQGVPECFQVPFKNDMWPAALWGMRLGRYRRCTDAALHYRWVPPEARDAYDERMRLYHDIRRYNPLDNCASVFAMYRREVGDLAIPADFVAPAHWRSKIDRLGARAEAYRAARTAGTIDALDKATLVDLGFAWDLAFHALWPDILAFLKLWAAQREALHDDVVLTIRDDGLWPPALLQQPIGYYLTLLDVHEDAAAPSRRCILEAFGFDYDQRWQTKLEALEVYRLEHGHVDVPTDFIVPCTDEASTWPSALRGLRLGDIVVWLRQLRPHMEERKVVELDALGFVWELSTPASPPTLTLETSALNSGLKRKALATSPRIVVDLTHDDDDILDLEDDASSPKKRRRADSDDDAEDMDDVNWSHCVLGLMLFKSTFGDFDVARTFDVPADDVKWPKMLWRLPLGRIVRALQRRHIAPPSSTRLHLLAMGVPWLPTPE</sequence>
<reference evidence="3 4" key="1">
    <citation type="journal article" date="2013" name="PLoS Genet.">
        <title>Distinctive expansion of potential virulence genes in the genome of the oomycete fish pathogen Saprolegnia parasitica.</title>
        <authorList>
            <person name="Jiang R.H."/>
            <person name="de Bruijn I."/>
            <person name="Haas B.J."/>
            <person name="Belmonte R."/>
            <person name="Lobach L."/>
            <person name="Christie J."/>
            <person name="van den Ackerveken G."/>
            <person name="Bottin A."/>
            <person name="Bulone V."/>
            <person name="Diaz-Moreno S.M."/>
            <person name="Dumas B."/>
            <person name="Fan L."/>
            <person name="Gaulin E."/>
            <person name="Govers F."/>
            <person name="Grenville-Briggs L.J."/>
            <person name="Horner N.R."/>
            <person name="Levin J.Z."/>
            <person name="Mammella M."/>
            <person name="Meijer H.J."/>
            <person name="Morris P."/>
            <person name="Nusbaum C."/>
            <person name="Oome S."/>
            <person name="Phillips A.J."/>
            <person name="van Rooyen D."/>
            <person name="Rzeszutek E."/>
            <person name="Saraiva M."/>
            <person name="Secombes C.J."/>
            <person name="Seidl M.F."/>
            <person name="Snel B."/>
            <person name="Stassen J.H."/>
            <person name="Sykes S."/>
            <person name="Tripathy S."/>
            <person name="van den Berg H."/>
            <person name="Vega-Arreguin J.C."/>
            <person name="Wawra S."/>
            <person name="Young S.K."/>
            <person name="Zeng Q."/>
            <person name="Dieguez-Uribeondo J."/>
            <person name="Russ C."/>
            <person name="Tyler B.M."/>
            <person name="van West P."/>
        </authorList>
    </citation>
    <scope>NUCLEOTIDE SEQUENCE [LARGE SCALE GENOMIC DNA]</scope>
    <source>
        <strain evidence="3 4">CBS 223.65</strain>
    </source>
</reference>
<dbReference type="EMBL" id="KK583230">
    <property type="protein sequence ID" value="KDO25642.1"/>
    <property type="molecule type" value="Genomic_DNA"/>
</dbReference>